<feature type="signal peptide" evidence="1">
    <location>
        <begin position="1"/>
        <end position="27"/>
    </location>
</feature>
<keyword evidence="4" id="KW-1185">Reference proteome</keyword>
<dbReference type="InterPro" id="IPR010895">
    <property type="entry name" value="CHRD"/>
</dbReference>
<feature type="domain" description="CHRD" evidence="2">
    <location>
        <begin position="35"/>
        <end position="151"/>
    </location>
</feature>
<dbReference type="SMART" id="SM00754">
    <property type="entry name" value="CHRD"/>
    <property type="match status" value="1"/>
</dbReference>
<organism evidence="3 4">
    <name type="scientific">Novosphingobium marinum</name>
    <dbReference type="NCBI Taxonomy" id="1514948"/>
    <lineage>
        <taxon>Bacteria</taxon>
        <taxon>Pseudomonadati</taxon>
        <taxon>Pseudomonadota</taxon>
        <taxon>Alphaproteobacteria</taxon>
        <taxon>Sphingomonadales</taxon>
        <taxon>Sphingomonadaceae</taxon>
        <taxon>Novosphingobium</taxon>
    </lineage>
</organism>
<reference evidence="3 4" key="1">
    <citation type="submission" date="2020-07" db="EMBL/GenBank/DDBJ databases">
        <title>Genomic Encyclopedia of Type Strains, Phase IV (KMG-IV): sequencing the most valuable type-strain genomes for metagenomic binning, comparative biology and taxonomic classification.</title>
        <authorList>
            <person name="Goeker M."/>
        </authorList>
    </citation>
    <scope>NUCLEOTIDE SEQUENCE [LARGE SCALE GENOMIC DNA]</scope>
    <source>
        <strain evidence="3 4">DSM 29043</strain>
    </source>
</reference>
<dbReference type="EMBL" id="JACBZF010000002">
    <property type="protein sequence ID" value="NYH95367.1"/>
    <property type="molecule type" value="Genomic_DNA"/>
</dbReference>
<evidence type="ECO:0000256" key="1">
    <source>
        <dbReference type="SAM" id="SignalP"/>
    </source>
</evidence>
<dbReference type="RefSeq" id="WP_179407224.1">
    <property type="nucleotide sequence ID" value="NZ_BMGF01000002.1"/>
</dbReference>
<name>A0A7Y9XVL9_9SPHN</name>
<sequence>MALPSRSSLACYVLCALLVPGAAPALADKRLPMAREIHADLVGETQVPFPGDVDCTGRFTGMVNRETRQLCYEIKVADISEATKAVLFVGDPGEQGTPLLELQPPATGFSSGCVAIADDLSEHLIMFPEFYFVNVMTAGYPGGAIRGQLAE</sequence>
<evidence type="ECO:0000313" key="4">
    <source>
        <dbReference type="Proteomes" id="UP000522081"/>
    </source>
</evidence>
<proteinExistence type="predicted"/>
<dbReference type="AlphaFoldDB" id="A0A7Y9XVL9"/>
<dbReference type="Proteomes" id="UP000522081">
    <property type="component" value="Unassembled WGS sequence"/>
</dbReference>
<evidence type="ECO:0000259" key="2">
    <source>
        <dbReference type="SMART" id="SM00754"/>
    </source>
</evidence>
<protein>
    <recommendedName>
        <fullName evidence="2">CHRD domain-containing protein</fullName>
    </recommendedName>
</protein>
<evidence type="ECO:0000313" key="3">
    <source>
        <dbReference type="EMBL" id="NYH95367.1"/>
    </source>
</evidence>
<accession>A0A7Y9XVL9</accession>
<comment type="caution">
    <text evidence="3">The sequence shown here is derived from an EMBL/GenBank/DDBJ whole genome shotgun (WGS) entry which is preliminary data.</text>
</comment>
<gene>
    <name evidence="3" type="ORF">FHS75_001686</name>
</gene>
<keyword evidence="1" id="KW-0732">Signal</keyword>
<feature type="chain" id="PRO_5031202276" description="CHRD domain-containing protein" evidence="1">
    <location>
        <begin position="28"/>
        <end position="151"/>
    </location>
</feature>
<dbReference type="Pfam" id="PF07452">
    <property type="entry name" value="CHRD"/>
    <property type="match status" value="1"/>
</dbReference>